<reference evidence="2 3" key="1">
    <citation type="submission" date="2022-09" db="EMBL/GenBank/DDBJ databases">
        <title>Interaction between co-microsymbionts with complementary sets of symbiotic genes in legume-rhizobium systems.</title>
        <authorList>
            <person name="Safronova V."/>
            <person name="Sazanova A."/>
            <person name="Afonin A."/>
            <person name="Chirak E."/>
        </authorList>
    </citation>
    <scope>NUCLEOTIDE SEQUENCE [LARGE SCALE GENOMIC DNA]</scope>
    <source>
        <strain evidence="2 3">A18/4-1</strain>
    </source>
</reference>
<dbReference type="PANTHER" id="PTHR43433:SF5">
    <property type="entry name" value="AB HYDROLASE-1 DOMAIN-CONTAINING PROTEIN"/>
    <property type="match status" value="1"/>
</dbReference>
<dbReference type="EMBL" id="CP104965">
    <property type="protein sequence ID" value="UXN69101.1"/>
    <property type="molecule type" value="Genomic_DNA"/>
</dbReference>
<dbReference type="InterPro" id="IPR050471">
    <property type="entry name" value="AB_hydrolase"/>
</dbReference>
<accession>A0ABY6CDQ1</accession>
<sequence>MKRQVLVRDGVSLSWYDSGGSATPILFQHGLCGDINQTREAIPASLRLITLECRAHGASEAGPLENLSIATFAADIAALITELDLGPVILGGISMGAAIATRLAVHRPDLVRALALIRPAWITASAPLNMQPNADVGALLAQMPADAARATFHASPTYDHLAKTAPDNLASLLSFFERQPVATTAALLQAIAADGPGITEPDLAALTVPTLVIGTSHDAIHPWPIATRLAALIPGAKLLEVTPKSVDKPGYLADLHTAFAAFSEEI</sequence>
<dbReference type="InterPro" id="IPR000073">
    <property type="entry name" value="AB_hydrolase_1"/>
</dbReference>
<protein>
    <submittedName>
        <fullName evidence="2">Alpha/beta hydrolase</fullName>
    </submittedName>
</protein>
<evidence type="ECO:0000313" key="3">
    <source>
        <dbReference type="Proteomes" id="UP001061862"/>
    </source>
</evidence>
<dbReference type="GO" id="GO:0016787">
    <property type="term" value="F:hydrolase activity"/>
    <property type="evidence" value="ECO:0007669"/>
    <property type="project" value="UniProtKB-KW"/>
</dbReference>
<evidence type="ECO:0000259" key="1">
    <source>
        <dbReference type="Pfam" id="PF00561"/>
    </source>
</evidence>
<keyword evidence="3" id="KW-1185">Reference proteome</keyword>
<dbReference type="RefSeq" id="WP_262167339.1">
    <property type="nucleotide sequence ID" value="NZ_CP104965.1"/>
</dbReference>
<dbReference type="Pfam" id="PF00561">
    <property type="entry name" value="Abhydrolase_1"/>
    <property type="match status" value="1"/>
</dbReference>
<dbReference type="InterPro" id="IPR029058">
    <property type="entry name" value="AB_hydrolase_fold"/>
</dbReference>
<organism evidence="2 3">
    <name type="scientific">Devosia neptuniae</name>
    <dbReference type="NCBI Taxonomy" id="191302"/>
    <lineage>
        <taxon>Bacteria</taxon>
        <taxon>Pseudomonadati</taxon>
        <taxon>Pseudomonadota</taxon>
        <taxon>Alphaproteobacteria</taxon>
        <taxon>Hyphomicrobiales</taxon>
        <taxon>Devosiaceae</taxon>
        <taxon>Devosia</taxon>
    </lineage>
</organism>
<proteinExistence type="predicted"/>
<dbReference type="PANTHER" id="PTHR43433">
    <property type="entry name" value="HYDROLASE, ALPHA/BETA FOLD FAMILY PROTEIN"/>
    <property type="match status" value="1"/>
</dbReference>
<name>A0ABY6CDQ1_9HYPH</name>
<gene>
    <name evidence="2" type="ORF">N8A98_17950</name>
</gene>
<dbReference type="Gene3D" id="3.40.50.1820">
    <property type="entry name" value="alpha/beta hydrolase"/>
    <property type="match status" value="1"/>
</dbReference>
<keyword evidence="2" id="KW-0378">Hydrolase</keyword>
<dbReference type="Proteomes" id="UP001061862">
    <property type="component" value="Chromosome"/>
</dbReference>
<dbReference type="SUPFAM" id="SSF53474">
    <property type="entry name" value="alpha/beta-Hydrolases"/>
    <property type="match status" value="1"/>
</dbReference>
<feature type="domain" description="AB hydrolase-1" evidence="1">
    <location>
        <begin position="24"/>
        <end position="239"/>
    </location>
</feature>
<evidence type="ECO:0000313" key="2">
    <source>
        <dbReference type="EMBL" id="UXN69101.1"/>
    </source>
</evidence>